<feature type="region of interest" description="Disordered" evidence="1">
    <location>
        <begin position="20"/>
        <end position="95"/>
    </location>
</feature>
<organism evidence="2 3">
    <name type="scientific">Pristionchus fissidentatus</name>
    <dbReference type="NCBI Taxonomy" id="1538716"/>
    <lineage>
        <taxon>Eukaryota</taxon>
        <taxon>Metazoa</taxon>
        <taxon>Ecdysozoa</taxon>
        <taxon>Nematoda</taxon>
        <taxon>Chromadorea</taxon>
        <taxon>Rhabditida</taxon>
        <taxon>Rhabditina</taxon>
        <taxon>Diplogasteromorpha</taxon>
        <taxon>Diplogasteroidea</taxon>
        <taxon>Neodiplogasteridae</taxon>
        <taxon>Pristionchus</taxon>
    </lineage>
</organism>
<feature type="compositionally biased region" description="Low complexity" evidence="1">
    <location>
        <begin position="66"/>
        <end position="76"/>
    </location>
</feature>
<name>A0AAV5WQP9_9BILA</name>
<evidence type="ECO:0000313" key="3">
    <source>
        <dbReference type="Proteomes" id="UP001432322"/>
    </source>
</evidence>
<protein>
    <submittedName>
        <fullName evidence="2">Uncharacterized protein</fullName>
    </submittedName>
</protein>
<feature type="compositionally biased region" description="Basic and acidic residues" evidence="1">
    <location>
        <begin position="77"/>
        <end position="95"/>
    </location>
</feature>
<feature type="compositionally biased region" description="Low complexity" evidence="1">
    <location>
        <begin position="38"/>
        <end position="58"/>
    </location>
</feature>
<dbReference type="Proteomes" id="UP001432322">
    <property type="component" value="Unassembled WGS sequence"/>
</dbReference>
<gene>
    <name evidence="2" type="ORF">PFISCL1PPCAC_25628</name>
</gene>
<sequence length="181" mass="20045">TQDERARVVRVLPRLRWRAQDAVREGHQGAECRRVHHPQGGPHARQPAQAPAAQGPARALRRLQEPAPARAQVPAARPDDQRDDARRRADQRDHRLAGGAVALRGAIQGPAQGEARHVEKRLSDGSLPLSLISFIDLPPLPYPILSLKQFRLFSTSPISPRTLACFVKFHRTLTLSVVCCI</sequence>
<dbReference type="EMBL" id="BTSY01000006">
    <property type="protein sequence ID" value="GMT34331.1"/>
    <property type="molecule type" value="Genomic_DNA"/>
</dbReference>
<feature type="compositionally biased region" description="Basic and acidic residues" evidence="1">
    <location>
        <begin position="20"/>
        <end position="33"/>
    </location>
</feature>
<evidence type="ECO:0000256" key="1">
    <source>
        <dbReference type="SAM" id="MobiDB-lite"/>
    </source>
</evidence>
<comment type="caution">
    <text evidence="2">The sequence shown here is derived from an EMBL/GenBank/DDBJ whole genome shotgun (WGS) entry which is preliminary data.</text>
</comment>
<dbReference type="AlphaFoldDB" id="A0AAV5WQP9"/>
<feature type="non-terminal residue" evidence="2">
    <location>
        <position position="1"/>
    </location>
</feature>
<keyword evidence="3" id="KW-1185">Reference proteome</keyword>
<reference evidence="2" key="1">
    <citation type="submission" date="2023-10" db="EMBL/GenBank/DDBJ databases">
        <title>Genome assembly of Pristionchus species.</title>
        <authorList>
            <person name="Yoshida K."/>
            <person name="Sommer R.J."/>
        </authorList>
    </citation>
    <scope>NUCLEOTIDE SEQUENCE</scope>
    <source>
        <strain evidence="2">RS5133</strain>
    </source>
</reference>
<accession>A0AAV5WQP9</accession>
<evidence type="ECO:0000313" key="2">
    <source>
        <dbReference type="EMBL" id="GMT34331.1"/>
    </source>
</evidence>
<proteinExistence type="predicted"/>